<evidence type="ECO:0000313" key="1">
    <source>
        <dbReference type="EMBL" id="KAK3102743.1"/>
    </source>
</evidence>
<organism evidence="1 2">
    <name type="scientific">Pinctada imbricata</name>
    <name type="common">Atlantic pearl-oyster</name>
    <name type="synonym">Pinctada martensii</name>
    <dbReference type="NCBI Taxonomy" id="66713"/>
    <lineage>
        <taxon>Eukaryota</taxon>
        <taxon>Metazoa</taxon>
        <taxon>Spiralia</taxon>
        <taxon>Lophotrochozoa</taxon>
        <taxon>Mollusca</taxon>
        <taxon>Bivalvia</taxon>
        <taxon>Autobranchia</taxon>
        <taxon>Pteriomorphia</taxon>
        <taxon>Pterioida</taxon>
        <taxon>Pterioidea</taxon>
        <taxon>Pteriidae</taxon>
        <taxon>Pinctada</taxon>
    </lineage>
</organism>
<gene>
    <name evidence="1" type="ORF">FSP39_013606</name>
</gene>
<accession>A0AA88YDA9</accession>
<comment type="caution">
    <text evidence="1">The sequence shown here is derived from an EMBL/GenBank/DDBJ whole genome shotgun (WGS) entry which is preliminary data.</text>
</comment>
<proteinExistence type="predicted"/>
<keyword evidence="2" id="KW-1185">Reference proteome</keyword>
<dbReference type="Proteomes" id="UP001186944">
    <property type="component" value="Unassembled WGS sequence"/>
</dbReference>
<name>A0AA88YDA9_PINIB</name>
<protein>
    <submittedName>
        <fullName evidence="1">Uncharacterized protein</fullName>
    </submittedName>
</protein>
<sequence>MLSRYLKLAGIDSSSTEFIFRQVTFLKKTNSYMLRKCDKPLSYTRAREIILSALVSASTDLSLVFTAYVQVEPPQQLLLALMTAFLRNTEGGGQKKLKMVMLRKAYKKNYLFQKILVSDKHFVNTFLFFHSKPFFIIDISERFVS</sequence>
<reference evidence="1" key="1">
    <citation type="submission" date="2019-08" db="EMBL/GenBank/DDBJ databases">
        <title>The improved chromosome-level genome for the pearl oyster Pinctada fucata martensii using PacBio sequencing and Hi-C.</title>
        <authorList>
            <person name="Zheng Z."/>
        </authorList>
    </citation>
    <scope>NUCLEOTIDE SEQUENCE</scope>
    <source>
        <strain evidence="1">ZZ-2019</strain>
        <tissue evidence="1">Adductor muscle</tissue>
    </source>
</reference>
<dbReference type="EMBL" id="VSWD01000005">
    <property type="protein sequence ID" value="KAK3102743.1"/>
    <property type="molecule type" value="Genomic_DNA"/>
</dbReference>
<evidence type="ECO:0000313" key="2">
    <source>
        <dbReference type="Proteomes" id="UP001186944"/>
    </source>
</evidence>
<dbReference type="AlphaFoldDB" id="A0AA88YDA9"/>